<keyword evidence="11" id="KW-1185">Reference proteome</keyword>
<dbReference type="AlphaFoldDB" id="A0A388TK12"/>
<evidence type="ECO:0000256" key="3">
    <source>
        <dbReference type="ARBA" id="ARBA00022553"/>
    </source>
</evidence>
<dbReference type="Pfam" id="PF02518">
    <property type="entry name" value="HATPase_c"/>
    <property type="match status" value="1"/>
</dbReference>
<dbReference type="Gene3D" id="3.30.565.10">
    <property type="entry name" value="Histidine kinase-like ATPase, C-terminal domain"/>
    <property type="match status" value="1"/>
</dbReference>
<dbReference type="InterPro" id="IPR003661">
    <property type="entry name" value="HisK_dim/P_dom"/>
</dbReference>
<dbReference type="InterPro" id="IPR036890">
    <property type="entry name" value="HATPase_C_sf"/>
</dbReference>
<dbReference type="EMBL" id="BGZO01000052">
    <property type="protein sequence ID" value="GBR76826.1"/>
    <property type="molecule type" value="Genomic_DNA"/>
</dbReference>
<dbReference type="GO" id="GO:0000155">
    <property type="term" value="F:phosphorelay sensor kinase activity"/>
    <property type="evidence" value="ECO:0007669"/>
    <property type="project" value="InterPro"/>
</dbReference>
<dbReference type="InterPro" id="IPR003594">
    <property type="entry name" value="HATPase_dom"/>
</dbReference>
<keyword evidence="8" id="KW-0902">Two-component regulatory system</keyword>
<keyword evidence="6" id="KW-0418">Kinase</keyword>
<keyword evidence="3" id="KW-0597">Phosphoprotein</keyword>
<organism evidence="10 11">
    <name type="scientific">Candidatus Termititenax persephonae</name>
    <dbReference type="NCBI Taxonomy" id="2218525"/>
    <lineage>
        <taxon>Bacteria</taxon>
        <taxon>Bacillati</taxon>
        <taxon>Candidatus Margulisiibacteriota</taxon>
        <taxon>Candidatus Termititenacia</taxon>
        <taxon>Candidatus Termititenacales</taxon>
        <taxon>Candidatus Termititenacaceae</taxon>
        <taxon>Candidatus Termititenax</taxon>
    </lineage>
</organism>
<dbReference type="PROSITE" id="PS50109">
    <property type="entry name" value="HIS_KIN"/>
    <property type="match status" value="1"/>
</dbReference>
<evidence type="ECO:0000256" key="5">
    <source>
        <dbReference type="ARBA" id="ARBA00022741"/>
    </source>
</evidence>
<evidence type="ECO:0000256" key="1">
    <source>
        <dbReference type="ARBA" id="ARBA00000085"/>
    </source>
</evidence>
<dbReference type="SUPFAM" id="SSF55781">
    <property type="entry name" value="GAF domain-like"/>
    <property type="match status" value="1"/>
</dbReference>
<dbReference type="Pfam" id="PF01590">
    <property type="entry name" value="GAF"/>
    <property type="match status" value="1"/>
</dbReference>
<dbReference type="SMART" id="SM00387">
    <property type="entry name" value="HATPase_c"/>
    <property type="match status" value="1"/>
</dbReference>
<evidence type="ECO:0000259" key="9">
    <source>
        <dbReference type="PROSITE" id="PS50109"/>
    </source>
</evidence>
<dbReference type="Gene3D" id="3.30.450.40">
    <property type="match status" value="1"/>
</dbReference>
<dbReference type="EC" id="2.7.13.3" evidence="2"/>
<dbReference type="PANTHER" id="PTHR43065:SF10">
    <property type="entry name" value="PEROXIDE STRESS-ACTIVATED HISTIDINE KINASE MAK3"/>
    <property type="match status" value="1"/>
</dbReference>
<dbReference type="Gene3D" id="1.10.287.130">
    <property type="match status" value="1"/>
</dbReference>
<dbReference type="SMART" id="SM00388">
    <property type="entry name" value="HisKA"/>
    <property type="match status" value="1"/>
</dbReference>
<sequence>MRSKKNKELLLLSEISSLIGSTLDMREIYGRLVKSVIRAIDVDRGILLIYNDQKKVLEAVAWHGAADKDVRGMSLPVANSVFGRIYKSGKPKLVPHTTRQTEYVRRLGAGAYIAVPMRAREKFIGLMAMDNGISGRTIEDLDEALLVAIAGQLAAAIENARLYEDAQAKVKELRHLNRVASLGALAAGVAHNIKNPLTAMKMAVQMAELYPDKGQFWAEYGALIGEEIRRLEDTVENFLGFARGLEVKMQALDLSVLIQKVLDLLLVQARQAGAEIVVNLPAPIMVMADQQTFRQVIVNLLLNAIEALPKGRKGRVEISATADQIKDTALITISDNGCGISRENQKKLFTPFFTTKPKGNGIGLADVHRIIEEHQGRIKVISEMGKGTAFTIEIPLAK</sequence>
<dbReference type="PRINTS" id="PR00344">
    <property type="entry name" value="BCTRLSENSOR"/>
</dbReference>
<proteinExistence type="predicted"/>
<protein>
    <recommendedName>
        <fullName evidence="2">histidine kinase</fullName>
        <ecNumber evidence="2">2.7.13.3</ecNumber>
    </recommendedName>
</protein>
<evidence type="ECO:0000256" key="8">
    <source>
        <dbReference type="ARBA" id="ARBA00023012"/>
    </source>
</evidence>
<evidence type="ECO:0000256" key="7">
    <source>
        <dbReference type="ARBA" id="ARBA00022840"/>
    </source>
</evidence>
<evidence type="ECO:0000313" key="11">
    <source>
        <dbReference type="Proteomes" id="UP000275925"/>
    </source>
</evidence>
<dbReference type="Proteomes" id="UP000275925">
    <property type="component" value="Unassembled WGS sequence"/>
</dbReference>
<dbReference type="GO" id="GO:0005524">
    <property type="term" value="F:ATP binding"/>
    <property type="evidence" value="ECO:0007669"/>
    <property type="project" value="UniProtKB-KW"/>
</dbReference>
<comment type="caution">
    <text evidence="10">The sequence shown here is derived from an EMBL/GenBank/DDBJ whole genome shotgun (WGS) entry which is preliminary data.</text>
</comment>
<keyword evidence="5" id="KW-0547">Nucleotide-binding</keyword>
<comment type="catalytic activity">
    <reaction evidence="1">
        <text>ATP + protein L-histidine = ADP + protein N-phospho-L-histidine.</text>
        <dbReference type="EC" id="2.7.13.3"/>
    </reaction>
</comment>
<name>A0A388TK12_9BACT</name>
<evidence type="ECO:0000256" key="2">
    <source>
        <dbReference type="ARBA" id="ARBA00012438"/>
    </source>
</evidence>
<gene>
    <name evidence="10" type="ORF">NO2_1316</name>
</gene>
<feature type="domain" description="Histidine kinase" evidence="9">
    <location>
        <begin position="188"/>
        <end position="398"/>
    </location>
</feature>
<dbReference type="PANTHER" id="PTHR43065">
    <property type="entry name" value="SENSOR HISTIDINE KINASE"/>
    <property type="match status" value="1"/>
</dbReference>
<evidence type="ECO:0000313" key="10">
    <source>
        <dbReference type="EMBL" id="GBR76826.1"/>
    </source>
</evidence>
<dbReference type="SUPFAM" id="SSF55874">
    <property type="entry name" value="ATPase domain of HSP90 chaperone/DNA topoisomerase II/histidine kinase"/>
    <property type="match status" value="1"/>
</dbReference>
<dbReference type="InterPro" id="IPR036097">
    <property type="entry name" value="HisK_dim/P_sf"/>
</dbReference>
<evidence type="ECO:0000256" key="4">
    <source>
        <dbReference type="ARBA" id="ARBA00022679"/>
    </source>
</evidence>
<reference evidence="10 11" key="1">
    <citation type="journal article" date="2019" name="ISME J.">
        <title>Genome analyses of uncultured TG2/ZB3 bacteria in 'Margulisbacteria' specifically attached to ectosymbiotic spirochetes of protists in the termite gut.</title>
        <authorList>
            <person name="Utami Y.D."/>
            <person name="Kuwahara H."/>
            <person name="Igai K."/>
            <person name="Murakami T."/>
            <person name="Sugaya K."/>
            <person name="Morikawa T."/>
            <person name="Nagura Y."/>
            <person name="Yuki M."/>
            <person name="Deevong P."/>
            <person name="Inoue T."/>
            <person name="Kihara K."/>
            <person name="Lo N."/>
            <person name="Yamada A."/>
            <person name="Ohkuma M."/>
            <person name="Hongoh Y."/>
        </authorList>
    </citation>
    <scope>NUCLEOTIDE SEQUENCE [LARGE SCALE GENOMIC DNA]</scope>
    <source>
        <strain evidence="10">NkOx7-02</strain>
    </source>
</reference>
<keyword evidence="7" id="KW-0067">ATP-binding</keyword>
<dbReference type="InterPro" id="IPR004358">
    <property type="entry name" value="Sig_transdc_His_kin-like_C"/>
</dbReference>
<dbReference type="SMART" id="SM00065">
    <property type="entry name" value="GAF"/>
    <property type="match status" value="1"/>
</dbReference>
<evidence type="ECO:0000256" key="6">
    <source>
        <dbReference type="ARBA" id="ARBA00022777"/>
    </source>
</evidence>
<accession>A0A388TK12</accession>
<dbReference type="SUPFAM" id="SSF47384">
    <property type="entry name" value="Homodimeric domain of signal transducing histidine kinase"/>
    <property type="match status" value="1"/>
</dbReference>
<dbReference type="InterPro" id="IPR029016">
    <property type="entry name" value="GAF-like_dom_sf"/>
</dbReference>
<keyword evidence="4" id="KW-0808">Transferase</keyword>
<dbReference type="Pfam" id="PF00512">
    <property type="entry name" value="HisKA"/>
    <property type="match status" value="1"/>
</dbReference>
<dbReference type="CDD" id="cd00082">
    <property type="entry name" value="HisKA"/>
    <property type="match status" value="1"/>
</dbReference>
<dbReference type="InterPro" id="IPR005467">
    <property type="entry name" value="His_kinase_dom"/>
</dbReference>
<dbReference type="InterPro" id="IPR003018">
    <property type="entry name" value="GAF"/>
</dbReference>